<dbReference type="PANTHER" id="PTHR11895:SF151">
    <property type="entry name" value="GLUTAMYL-TRNA(GLN) AMIDOTRANSFERASE SUBUNIT A"/>
    <property type="match status" value="1"/>
</dbReference>
<evidence type="ECO:0000256" key="6">
    <source>
        <dbReference type="ARBA" id="ARBA00025295"/>
    </source>
</evidence>
<evidence type="ECO:0000256" key="7">
    <source>
        <dbReference type="ARBA" id="ARBA00047407"/>
    </source>
</evidence>
<feature type="active site" description="Charge relay system" evidence="8">
    <location>
        <position position="75"/>
    </location>
</feature>
<keyword evidence="2 8" id="KW-0436">Ligase</keyword>
<name>A0A0E4GC27_9FIRM</name>
<dbReference type="GO" id="GO:0016740">
    <property type="term" value="F:transferase activity"/>
    <property type="evidence" value="ECO:0007669"/>
    <property type="project" value="UniProtKB-KW"/>
</dbReference>
<dbReference type="EMBL" id="CGIH01000046">
    <property type="protein sequence ID" value="CFY01692.1"/>
    <property type="molecule type" value="Genomic_DNA"/>
</dbReference>
<evidence type="ECO:0000256" key="8">
    <source>
        <dbReference type="HAMAP-Rule" id="MF_00120"/>
    </source>
</evidence>
<dbReference type="Proteomes" id="UP000045545">
    <property type="component" value="Unassembled WGS sequence"/>
</dbReference>
<evidence type="ECO:0000313" key="11">
    <source>
        <dbReference type="Proteomes" id="UP000045545"/>
    </source>
</evidence>
<sequence>MELHTLTVHELQDLLASKQTSPQEITKAVLARIKAVDNQVQAFVTVTEEEALQLSAELDGKDLSGKLAGIPYALKDIFCTRGIRTTCSSRMLENFVPAYDCTVVRKLSAEQAVLVGKLNMDEFAMGSSTEQSAFFATRNPWNRECVPGGSSGGSAAAVAADEVPFALGTDTGGSIRQPAAYCGVVGFKPTYGRVSRWGVISYASSLDQVGTLTKDVRDGALIMNIIAGRDSLDSTSVDLPVPDYTEFLDKDIQGMRIAYPRELLQSGIDENIERAVKNALLKFEEMGASVEEVSLPHCEYALPTYYLVATAEASANLARFDGVRYGLRQAEAENVIDMFSKSRAIGFGAEVKRRIMLGTYALSSGYYDAYYLKALKARRLIADDFARVFADYDLIVTPTTPTTAFKLGEQVDDPLTLLMNDVLTVPVNMAGLPAISIPCGHHEGLPIGMQLIAKAFSEGTLFRAAHAFEQNTDFNSLRPVLEVK</sequence>
<dbReference type="Pfam" id="PF01425">
    <property type="entry name" value="Amidase"/>
    <property type="match status" value="1"/>
</dbReference>
<feature type="active site" description="Acyl-ester intermediate" evidence="8">
    <location>
        <position position="174"/>
    </location>
</feature>
<dbReference type="AlphaFoldDB" id="A0A0E4GC27"/>
<gene>
    <name evidence="8" type="primary">gatA</name>
    <name evidence="10" type="ORF">2568</name>
</gene>
<evidence type="ECO:0000256" key="4">
    <source>
        <dbReference type="ARBA" id="ARBA00022840"/>
    </source>
</evidence>
<evidence type="ECO:0000256" key="1">
    <source>
        <dbReference type="ARBA" id="ARBA00008069"/>
    </source>
</evidence>
<keyword evidence="3 8" id="KW-0547">Nucleotide-binding</keyword>
<dbReference type="HAMAP" id="MF_00120">
    <property type="entry name" value="GatA"/>
    <property type="match status" value="1"/>
</dbReference>
<comment type="subunit">
    <text evidence="8">Heterotrimer of A, B and C subunits.</text>
</comment>
<dbReference type="SUPFAM" id="SSF75304">
    <property type="entry name" value="Amidase signature (AS) enzymes"/>
    <property type="match status" value="1"/>
</dbReference>
<accession>A0A0E4GC27</accession>
<dbReference type="InterPro" id="IPR023631">
    <property type="entry name" value="Amidase_dom"/>
</dbReference>
<dbReference type="InterPro" id="IPR036928">
    <property type="entry name" value="AS_sf"/>
</dbReference>
<evidence type="ECO:0000259" key="9">
    <source>
        <dbReference type="Pfam" id="PF01425"/>
    </source>
</evidence>
<comment type="catalytic activity">
    <reaction evidence="7 8">
        <text>L-glutamyl-tRNA(Gln) + L-glutamine + ATP + H2O = L-glutaminyl-tRNA(Gln) + L-glutamate + ADP + phosphate + H(+)</text>
        <dbReference type="Rhea" id="RHEA:17521"/>
        <dbReference type="Rhea" id="RHEA-COMP:9681"/>
        <dbReference type="Rhea" id="RHEA-COMP:9684"/>
        <dbReference type="ChEBI" id="CHEBI:15377"/>
        <dbReference type="ChEBI" id="CHEBI:15378"/>
        <dbReference type="ChEBI" id="CHEBI:29985"/>
        <dbReference type="ChEBI" id="CHEBI:30616"/>
        <dbReference type="ChEBI" id="CHEBI:43474"/>
        <dbReference type="ChEBI" id="CHEBI:58359"/>
        <dbReference type="ChEBI" id="CHEBI:78520"/>
        <dbReference type="ChEBI" id="CHEBI:78521"/>
        <dbReference type="ChEBI" id="CHEBI:456216"/>
        <dbReference type="EC" id="6.3.5.7"/>
    </reaction>
</comment>
<reference evidence="10 11" key="1">
    <citation type="submission" date="2015-03" db="EMBL/GenBank/DDBJ databases">
        <authorList>
            <person name="Murphy D."/>
        </authorList>
    </citation>
    <scope>NUCLEOTIDE SEQUENCE [LARGE SCALE GENOMIC DNA]</scope>
    <source>
        <strain evidence="10 11">OL-4</strain>
    </source>
</reference>
<organism evidence="10 11">
    <name type="scientific">Syntrophomonas zehnderi OL-4</name>
    <dbReference type="NCBI Taxonomy" id="690567"/>
    <lineage>
        <taxon>Bacteria</taxon>
        <taxon>Bacillati</taxon>
        <taxon>Bacillota</taxon>
        <taxon>Clostridia</taxon>
        <taxon>Eubacteriales</taxon>
        <taxon>Syntrophomonadaceae</taxon>
        <taxon>Syntrophomonas</taxon>
    </lineage>
</organism>
<evidence type="ECO:0000256" key="3">
    <source>
        <dbReference type="ARBA" id="ARBA00022741"/>
    </source>
</evidence>
<feature type="domain" description="Amidase" evidence="9">
    <location>
        <begin position="24"/>
        <end position="461"/>
    </location>
</feature>
<comment type="similarity">
    <text evidence="1 8">Belongs to the amidase family. GatA subfamily.</text>
</comment>
<dbReference type="PROSITE" id="PS00571">
    <property type="entry name" value="AMIDASES"/>
    <property type="match status" value="1"/>
</dbReference>
<evidence type="ECO:0000256" key="2">
    <source>
        <dbReference type="ARBA" id="ARBA00022598"/>
    </source>
</evidence>
<keyword evidence="11" id="KW-1185">Reference proteome</keyword>
<feature type="active site" description="Charge relay system" evidence="8">
    <location>
        <position position="150"/>
    </location>
</feature>
<keyword evidence="5 8" id="KW-0648">Protein biosynthesis</keyword>
<evidence type="ECO:0000256" key="5">
    <source>
        <dbReference type="ARBA" id="ARBA00022917"/>
    </source>
</evidence>
<dbReference type="STRING" id="690567.2568"/>
<dbReference type="PANTHER" id="PTHR11895">
    <property type="entry name" value="TRANSAMIDASE"/>
    <property type="match status" value="1"/>
</dbReference>
<protein>
    <recommendedName>
        <fullName evidence="8">Glutamyl-tRNA(Gln) amidotransferase subunit A</fullName>
        <shortName evidence="8">Glu-ADT subunit A</shortName>
        <ecNumber evidence="8">6.3.5.7</ecNumber>
    </recommendedName>
</protein>
<dbReference type="NCBIfam" id="TIGR00132">
    <property type="entry name" value="gatA"/>
    <property type="match status" value="1"/>
</dbReference>
<evidence type="ECO:0000313" key="10">
    <source>
        <dbReference type="EMBL" id="CFY01692.1"/>
    </source>
</evidence>
<dbReference type="OrthoDB" id="9811471at2"/>
<dbReference type="GO" id="GO:0005524">
    <property type="term" value="F:ATP binding"/>
    <property type="evidence" value="ECO:0007669"/>
    <property type="project" value="UniProtKB-KW"/>
</dbReference>
<dbReference type="EC" id="6.3.5.7" evidence="8"/>
<keyword evidence="10" id="KW-0808">Transferase</keyword>
<dbReference type="GO" id="GO:0006412">
    <property type="term" value="P:translation"/>
    <property type="evidence" value="ECO:0007669"/>
    <property type="project" value="UniProtKB-UniRule"/>
</dbReference>
<dbReference type="RefSeq" id="WP_046499636.1">
    <property type="nucleotide sequence ID" value="NZ_CGIH01000046.1"/>
</dbReference>
<comment type="function">
    <text evidence="6 8">Allows the formation of correctly charged Gln-tRNA(Gln) through the transamidation of misacylated Glu-tRNA(Gln) in organisms which lack glutaminyl-tRNA synthetase. The reaction takes place in the presence of glutamine and ATP through an activated gamma-phospho-Glu-tRNA(Gln).</text>
</comment>
<dbReference type="InterPro" id="IPR020556">
    <property type="entry name" value="Amidase_CS"/>
</dbReference>
<keyword evidence="4 8" id="KW-0067">ATP-binding</keyword>
<proteinExistence type="inferred from homology"/>
<dbReference type="InterPro" id="IPR004412">
    <property type="entry name" value="GatA"/>
</dbReference>
<dbReference type="GO" id="GO:0050567">
    <property type="term" value="F:glutaminyl-tRNA synthase (glutamine-hydrolyzing) activity"/>
    <property type="evidence" value="ECO:0007669"/>
    <property type="project" value="UniProtKB-UniRule"/>
</dbReference>
<dbReference type="InterPro" id="IPR000120">
    <property type="entry name" value="Amidase"/>
</dbReference>
<dbReference type="GO" id="GO:0030956">
    <property type="term" value="C:glutamyl-tRNA(Gln) amidotransferase complex"/>
    <property type="evidence" value="ECO:0007669"/>
    <property type="project" value="InterPro"/>
</dbReference>
<dbReference type="Gene3D" id="3.90.1300.10">
    <property type="entry name" value="Amidase signature (AS) domain"/>
    <property type="match status" value="1"/>
</dbReference>